<dbReference type="SUPFAM" id="SSF50978">
    <property type="entry name" value="WD40 repeat-like"/>
    <property type="match status" value="1"/>
</dbReference>
<dbReference type="PANTHER" id="PTHR19924">
    <property type="entry name" value="UTP15 U3 SMALL NUCLEOLAR RNA-ASSOCIATED PROTEIN 15 FAMILY MEMBER"/>
    <property type="match status" value="1"/>
</dbReference>
<accession>A0A7S3NRC1</accession>
<dbReference type="GO" id="GO:0006364">
    <property type="term" value="P:rRNA processing"/>
    <property type="evidence" value="ECO:0007669"/>
    <property type="project" value="UniProtKB-KW"/>
</dbReference>
<evidence type="ECO:0000256" key="3">
    <source>
        <dbReference type="ARBA" id="ARBA00022574"/>
    </source>
</evidence>
<keyword evidence="2" id="KW-0698">rRNA processing</keyword>
<reference evidence="7" key="1">
    <citation type="submission" date="2021-01" db="EMBL/GenBank/DDBJ databases">
        <authorList>
            <person name="Corre E."/>
            <person name="Pelletier E."/>
            <person name="Niang G."/>
            <person name="Scheremetjew M."/>
            <person name="Finn R."/>
            <person name="Kale V."/>
            <person name="Holt S."/>
            <person name="Cochrane G."/>
            <person name="Meng A."/>
            <person name="Brown T."/>
            <person name="Cohen L."/>
        </authorList>
    </citation>
    <scope>NUCLEOTIDE SEQUENCE</scope>
    <source>
        <strain evidence="7">CCMP1510</strain>
    </source>
</reference>
<dbReference type="Gene3D" id="2.130.10.10">
    <property type="entry name" value="YVTN repeat-like/Quinoprotein amine dehydrogenase"/>
    <property type="match status" value="1"/>
</dbReference>
<dbReference type="EMBL" id="HBIJ01023056">
    <property type="protein sequence ID" value="CAE0374345.1"/>
    <property type="molecule type" value="Transcribed_RNA"/>
</dbReference>
<evidence type="ECO:0000256" key="5">
    <source>
        <dbReference type="ARBA" id="ARBA00023242"/>
    </source>
</evidence>
<dbReference type="AlphaFoldDB" id="A0A7S3NRC1"/>
<dbReference type="Pfam" id="PF09384">
    <property type="entry name" value="UTP15_C"/>
    <property type="match status" value="1"/>
</dbReference>
<evidence type="ECO:0000256" key="2">
    <source>
        <dbReference type="ARBA" id="ARBA00022552"/>
    </source>
</evidence>
<dbReference type="PANTHER" id="PTHR19924:SF26">
    <property type="entry name" value="U3 SMALL NUCLEOLAR RNA-ASSOCIATED PROTEIN 15 HOMOLOG"/>
    <property type="match status" value="1"/>
</dbReference>
<protein>
    <recommendedName>
        <fullName evidence="6">U3 small nucleolar RNA-associated protein 15 C-terminal domain-containing protein</fullName>
    </recommendedName>
</protein>
<dbReference type="InterPro" id="IPR036322">
    <property type="entry name" value="WD40_repeat_dom_sf"/>
</dbReference>
<keyword evidence="5" id="KW-0539">Nucleus</keyword>
<dbReference type="SMART" id="SM00320">
    <property type="entry name" value="WD40"/>
    <property type="match status" value="4"/>
</dbReference>
<sequence length="575" mass="62880">MSHFRRVETERWAPLTTNRSTSEVSEIRYWSKYKIWAESELSSGCGSCAWSPGPTRAVDGSPILRLACCSSLNVSIMGAPLLESRAENGFKSMKTSARTLDVCCGISWRSDGRLLACGDNSGNVYTMDTNSGSILRAFPIGANTAAKPKRGGAAARSTIWATSSKNTQMLASSFDDGSIAIWDVGAGGLAWRSSLNNSEPIRTLAYSVEYSPYVILAGSYDGNIYRFDFRNKNYESLLFNPSVKNSPIENINLNAQLLAACGGTNVMVFDLIAGKIQATWRNAHAKTSTAVALGTKHRVLSTGLDATVRSHSLLDTTSITVCTTAQPILALSWYCDTNIECYAISQANGKITTRRTPLTKTLTGRKRTLQSPKGGTYRYFMRGTTNTMPNEISIVGPSNTSNTQGIVLPTTRTNQSNKLLKSYDQALRKFNYAQALDEALATRDPVIVLSIMRELEHRNALTSALARRDEIRLEPLLAFLGTHLTNPRYAPLLIQVANTFLDLYAHSALGTVPAVDDALAKIHSLLRTEINAQHSLLNLRGHLQALIALYRTPFRQHNDDIMVAPDDTHGLDSGK</sequence>
<dbReference type="GO" id="GO:0005730">
    <property type="term" value="C:nucleolus"/>
    <property type="evidence" value="ECO:0007669"/>
    <property type="project" value="UniProtKB-SubCell"/>
</dbReference>
<proteinExistence type="predicted"/>
<evidence type="ECO:0000259" key="6">
    <source>
        <dbReference type="Pfam" id="PF09384"/>
    </source>
</evidence>
<organism evidence="7">
    <name type="scientific">Aureoumbra lagunensis</name>
    <dbReference type="NCBI Taxonomy" id="44058"/>
    <lineage>
        <taxon>Eukaryota</taxon>
        <taxon>Sar</taxon>
        <taxon>Stramenopiles</taxon>
        <taxon>Ochrophyta</taxon>
        <taxon>Pelagophyceae</taxon>
        <taxon>Pelagomonadales</taxon>
        <taxon>Aureoumbra</taxon>
    </lineage>
</organism>
<name>A0A7S3NRC1_9STRA</name>
<comment type="subcellular location">
    <subcellularLocation>
        <location evidence="1">Nucleus</location>
        <location evidence="1">Nucleolus</location>
    </subcellularLocation>
</comment>
<evidence type="ECO:0000256" key="1">
    <source>
        <dbReference type="ARBA" id="ARBA00004604"/>
    </source>
</evidence>
<dbReference type="GO" id="GO:0045943">
    <property type="term" value="P:positive regulation of transcription by RNA polymerase I"/>
    <property type="evidence" value="ECO:0007669"/>
    <property type="project" value="TreeGrafter"/>
</dbReference>
<keyword evidence="3" id="KW-0853">WD repeat</keyword>
<dbReference type="InterPro" id="IPR018983">
    <property type="entry name" value="U3_snoRNA-assocProt_15_C"/>
</dbReference>
<keyword evidence="4" id="KW-0677">Repeat</keyword>
<evidence type="ECO:0000256" key="4">
    <source>
        <dbReference type="ARBA" id="ARBA00022737"/>
    </source>
</evidence>
<feature type="domain" description="U3 small nucleolar RNA-associated protein 15 C-terminal" evidence="6">
    <location>
        <begin position="414"/>
        <end position="546"/>
    </location>
</feature>
<dbReference type="InterPro" id="IPR015943">
    <property type="entry name" value="WD40/YVTN_repeat-like_dom_sf"/>
</dbReference>
<gene>
    <name evidence="7" type="ORF">ALAG00032_LOCUS15148</name>
</gene>
<evidence type="ECO:0000313" key="7">
    <source>
        <dbReference type="EMBL" id="CAE0374345.1"/>
    </source>
</evidence>
<dbReference type="InterPro" id="IPR001680">
    <property type="entry name" value="WD40_rpt"/>
</dbReference>